<evidence type="ECO:0000313" key="3">
    <source>
        <dbReference type="Proteomes" id="UP000070328"/>
    </source>
</evidence>
<proteinExistence type="predicted"/>
<reference evidence="2 3" key="1">
    <citation type="submission" date="2014-02" db="EMBL/GenBank/DDBJ databases">
        <title>The genome sequence of Colletotrichum simmondsii CBS122122.</title>
        <authorList>
            <person name="Baroncelli R."/>
            <person name="Thon M.R."/>
        </authorList>
    </citation>
    <scope>NUCLEOTIDE SEQUENCE [LARGE SCALE GENOMIC DNA]</scope>
    <source>
        <strain evidence="2 3">CBS122122</strain>
    </source>
</reference>
<dbReference type="EMBL" id="JFBX01000586">
    <property type="protein sequence ID" value="KXH34502.1"/>
    <property type="molecule type" value="Genomic_DNA"/>
</dbReference>
<keyword evidence="3" id="KW-1185">Reference proteome</keyword>
<protein>
    <submittedName>
        <fullName evidence="2">Uncharacterized protein</fullName>
    </submittedName>
</protein>
<organism evidence="2 3">
    <name type="scientific">Colletotrichum simmondsii</name>
    <dbReference type="NCBI Taxonomy" id="703756"/>
    <lineage>
        <taxon>Eukaryota</taxon>
        <taxon>Fungi</taxon>
        <taxon>Dikarya</taxon>
        <taxon>Ascomycota</taxon>
        <taxon>Pezizomycotina</taxon>
        <taxon>Sordariomycetes</taxon>
        <taxon>Hypocreomycetidae</taxon>
        <taxon>Glomerellales</taxon>
        <taxon>Glomerellaceae</taxon>
        <taxon>Colletotrichum</taxon>
        <taxon>Colletotrichum acutatum species complex</taxon>
    </lineage>
</organism>
<feature type="region of interest" description="Disordered" evidence="1">
    <location>
        <begin position="52"/>
        <end position="101"/>
    </location>
</feature>
<comment type="caution">
    <text evidence="2">The sequence shown here is derived from an EMBL/GenBank/DDBJ whole genome shotgun (WGS) entry which is preliminary data.</text>
</comment>
<dbReference type="Proteomes" id="UP000070328">
    <property type="component" value="Unassembled WGS sequence"/>
</dbReference>
<evidence type="ECO:0000256" key="1">
    <source>
        <dbReference type="SAM" id="MobiDB-lite"/>
    </source>
</evidence>
<accession>A0A135SF09</accession>
<dbReference type="AlphaFoldDB" id="A0A135SF09"/>
<sequence length="101" mass="10566">MGPAISGPVAGLPASPQDVELQAPTARKGDSCYAALSLASRLSPTKRCLSSQGPLIDVYPPSSGSPGSQARTARTRRRTWTEPTADEAVQQRPGDSYQAVL</sequence>
<name>A0A135SF09_9PEZI</name>
<gene>
    <name evidence="2" type="ORF">CSIM01_00413</name>
</gene>
<evidence type="ECO:0000313" key="2">
    <source>
        <dbReference type="EMBL" id="KXH34502.1"/>
    </source>
</evidence>